<keyword evidence="13 16" id="KW-0675">Receptor</keyword>
<keyword evidence="12" id="KW-1015">Disulfide bond</keyword>
<evidence type="ECO:0000256" key="6">
    <source>
        <dbReference type="ARBA" id="ARBA00022737"/>
    </source>
</evidence>
<dbReference type="SUPFAM" id="SSF69318">
    <property type="entry name" value="Integrin alpha N-terminal domain"/>
    <property type="match status" value="1"/>
</dbReference>
<dbReference type="InterPro" id="IPR002035">
    <property type="entry name" value="VWF_A"/>
</dbReference>
<keyword evidence="11" id="KW-0472">Membrane</keyword>
<evidence type="ECO:0000256" key="12">
    <source>
        <dbReference type="ARBA" id="ARBA00023157"/>
    </source>
</evidence>
<dbReference type="GO" id="GO:0007229">
    <property type="term" value="P:integrin-mediated signaling pathway"/>
    <property type="evidence" value="ECO:0007669"/>
    <property type="project" value="UniProtKB-KW"/>
</dbReference>
<proteinExistence type="inferred from homology"/>
<organism evidence="18 19">
    <name type="scientific">Triplophysa rosa</name>
    <name type="common">Cave loach</name>
    <dbReference type="NCBI Taxonomy" id="992332"/>
    <lineage>
        <taxon>Eukaryota</taxon>
        <taxon>Metazoa</taxon>
        <taxon>Chordata</taxon>
        <taxon>Craniata</taxon>
        <taxon>Vertebrata</taxon>
        <taxon>Euteleostomi</taxon>
        <taxon>Actinopterygii</taxon>
        <taxon>Neopterygii</taxon>
        <taxon>Teleostei</taxon>
        <taxon>Ostariophysi</taxon>
        <taxon>Cypriniformes</taxon>
        <taxon>Nemacheilidae</taxon>
        <taxon>Triplophysa</taxon>
    </lineage>
</organism>
<feature type="domain" description="VWFA" evidence="17">
    <location>
        <begin position="158"/>
        <end position="329"/>
    </location>
</feature>
<feature type="chain" id="PRO_5041012827" evidence="16">
    <location>
        <begin position="27"/>
        <end position="1067"/>
    </location>
</feature>
<dbReference type="SUPFAM" id="SSF53300">
    <property type="entry name" value="vWA-like"/>
    <property type="match status" value="1"/>
</dbReference>
<dbReference type="EMBL" id="JAFHDT010000004">
    <property type="protein sequence ID" value="KAI7810759.1"/>
    <property type="molecule type" value="Genomic_DNA"/>
</dbReference>
<dbReference type="PANTHER" id="PTHR23220">
    <property type="entry name" value="INTEGRIN ALPHA"/>
    <property type="match status" value="1"/>
</dbReference>
<evidence type="ECO:0000256" key="14">
    <source>
        <dbReference type="ARBA" id="ARBA00023180"/>
    </source>
</evidence>
<dbReference type="GO" id="GO:0033627">
    <property type="term" value="P:cell adhesion mediated by integrin"/>
    <property type="evidence" value="ECO:0007669"/>
    <property type="project" value="TreeGrafter"/>
</dbReference>
<dbReference type="GO" id="GO:0005178">
    <property type="term" value="F:integrin binding"/>
    <property type="evidence" value="ECO:0007669"/>
    <property type="project" value="TreeGrafter"/>
</dbReference>
<keyword evidence="19" id="KW-1185">Reference proteome</keyword>
<name>A0A9W7WYY9_TRIRA</name>
<evidence type="ECO:0000256" key="15">
    <source>
        <dbReference type="PROSITE-ProRule" id="PRU00803"/>
    </source>
</evidence>
<keyword evidence="10 16" id="KW-0401">Integrin</keyword>
<dbReference type="PRINTS" id="PR01185">
    <property type="entry name" value="INTEGRINA"/>
</dbReference>
<feature type="repeat" description="FG-GAP" evidence="15">
    <location>
        <begin position="340"/>
        <end position="392"/>
    </location>
</feature>
<dbReference type="Pfam" id="PF08441">
    <property type="entry name" value="Integrin_A_Ig_1"/>
    <property type="match status" value="1"/>
</dbReference>
<keyword evidence="4" id="KW-0479">Metal-binding</keyword>
<evidence type="ECO:0000313" key="19">
    <source>
        <dbReference type="Proteomes" id="UP001059041"/>
    </source>
</evidence>
<evidence type="ECO:0000313" key="18">
    <source>
        <dbReference type="EMBL" id="KAI7810759.1"/>
    </source>
</evidence>
<dbReference type="GO" id="GO:0046872">
    <property type="term" value="F:metal ion binding"/>
    <property type="evidence" value="ECO:0007669"/>
    <property type="project" value="UniProtKB-KW"/>
</dbReference>
<keyword evidence="6" id="KW-0677">Repeat</keyword>
<evidence type="ECO:0000256" key="8">
    <source>
        <dbReference type="ARBA" id="ARBA00022889"/>
    </source>
</evidence>
<feature type="repeat" description="FG-GAP" evidence="15">
    <location>
        <begin position="564"/>
        <end position="624"/>
    </location>
</feature>
<dbReference type="InterPro" id="IPR048285">
    <property type="entry name" value="Integrin_alpha_Ig-like_2"/>
</dbReference>
<evidence type="ECO:0000256" key="13">
    <source>
        <dbReference type="ARBA" id="ARBA00023170"/>
    </source>
</evidence>
<feature type="repeat" description="FG-GAP" evidence="15">
    <location>
        <begin position="505"/>
        <end position="558"/>
    </location>
</feature>
<dbReference type="PRINTS" id="PR00453">
    <property type="entry name" value="VWFADOMAIN"/>
</dbReference>
<keyword evidence="9" id="KW-1133">Transmembrane helix</keyword>
<evidence type="ECO:0000256" key="16">
    <source>
        <dbReference type="RuleBase" id="RU003762"/>
    </source>
</evidence>
<dbReference type="Gene3D" id="2.60.40.1510">
    <property type="entry name" value="ntegrin, alpha v. Chain A, domain 3"/>
    <property type="match status" value="1"/>
</dbReference>
<dbReference type="GO" id="GO:0008305">
    <property type="term" value="C:integrin complex"/>
    <property type="evidence" value="ECO:0007669"/>
    <property type="project" value="InterPro"/>
</dbReference>
<dbReference type="SMART" id="SM00327">
    <property type="entry name" value="VWA"/>
    <property type="match status" value="1"/>
</dbReference>
<feature type="signal peptide" evidence="16">
    <location>
        <begin position="1"/>
        <end position="26"/>
    </location>
</feature>
<feature type="repeat" description="FG-GAP" evidence="15">
    <location>
        <begin position="441"/>
        <end position="503"/>
    </location>
</feature>
<dbReference type="Gene3D" id="3.40.50.410">
    <property type="entry name" value="von Willebrand factor, type A domain"/>
    <property type="match status" value="1"/>
</dbReference>
<dbReference type="Proteomes" id="UP001059041">
    <property type="component" value="Linkage Group LG4"/>
</dbReference>
<dbReference type="PROSITE" id="PS51470">
    <property type="entry name" value="FG_GAP"/>
    <property type="match status" value="4"/>
</dbReference>
<dbReference type="PANTHER" id="PTHR23220:SF84">
    <property type="entry name" value="INTEGRIN ALPHA-L"/>
    <property type="match status" value="1"/>
</dbReference>
<keyword evidence="3" id="KW-0812">Transmembrane</keyword>
<sequence>MSRVKLNMDRLIVSVLFIYVFRCSDAFNMDTENPLTFNGSQDDFFGYSVYQYHSENTGKRIIVGAPLNNSTGKMYTCSSNLSHCTALQPGSESNRSFDLSAAVSSSAATSITSCSPFLARVCDGNSYLNGICYQYNSGLQPVSYFNTGFQECTKGDVNLVFLFDGSSSMKPEDFELNKKFIINIMTKLSNSSIKFAAVQFSNVFRTVFDFNDYQKRCAEEKLMKEPHMKSLTNTHGAINFTLDKLLNNVSSGANPNATKALVIITDGDPSDNDDYNVTKKSDVQNILRYIIGVGNVSLTNLYTLASEPKHNNTFRIHHYSGLQGLLDNLQKKIYNIEGSQEAHGRDRQNELSQSGFSVVYHTDDSVVVGSVGSNDWRGVLYEVRGSAFSEIKDPAVNKDSYMGYSSVIGRRGGVSLLFSGAPRAEHMGQVTLFIQTENTWSVNRSIVGDQIGSYFGASLGLLDVDSDGESDFLLVGAPLYHRCRPRTEGKLYVYSLSKPFEKMLNVCESNAGRFAASLAPLKDLNGDGLSDVAVGAPLEDDGTGVVYIYLGDKTHGINTKTSPQRISGRSVLPGLQQFGVSVVGQLDMNDDNLTDVLIGAHGGIVLLKARPVMSVSSQLSFSPKEINIHNFDCSGTAGDLFQAFTLTSCFSVSEQTNSRGSLNKNLKIALNINLDVLREMNRGFFRLHNLTSRSQQMSVLLLSKSFCSNFSVFMPRCVSDTASPLKIVMNFSQTGNIFALLDIHSRTEEFVEVPFEKSCNSNSSCVADLRLDFSFINETLLVVNQAHLTVLITLKNAADDSYNTSIVMHYPEGLSFSKLDTVKSSRTSSSCGDRDSGATNRTTCSISLPVYRSGTTTEFLGKFRVTKLDYDWPNMIDMIITANSDNNGNTTDATVKRSVAVLFAVDLAISLVGEDSVTFLNFSPEHREPKPLTIIYKVENLGVKGLPVSVTLEMTCETTHVKITPLSFGMLENGMQCTKRDGGYCGRFQCNEFHLQKFEAVHFKLTAEAALHNMKEFQSKYSFHEFSTDFVLDVTANLNYNRSRYNQTTSGLKVIHTDLRSVTQPHS</sequence>
<dbReference type="GO" id="GO:0009897">
    <property type="term" value="C:external side of plasma membrane"/>
    <property type="evidence" value="ECO:0007669"/>
    <property type="project" value="TreeGrafter"/>
</dbReference>
<dbReference type="Pfam" id="PF01839">
    <property type="entry name" value="FG-GAP"/>
    <property type="match status" value="2"/>
</dbReference>
<dbReference type="InterPro" id="IPR000413">
    <property type="entry name" value="Integrin_alpha"/>
</dbReference>
<dbReference type="SUPFAM" id="SSF69179">
    <property type="entry name" value="Integrin domains"/>
    <property type="match status" value="2"/>
</dbReference>
<evidence type="ECO:0000256" key="5">
    <source>
        <dbReference type="ARBA" id="ARBA00022729"/>
    </source>
</evidence>
<dbReference type="Gene3D" id="2.130.10.130">
    <property type="entry name" value="Integrin alpha, N-terminal"/>
    <property type="match status" value="1"/>
</dbReference>
<dbReference type="InterPro" id="IPR013649">
    <property type="entry name" value="Integrin_alpha_Ig-like_1"/>
</dbReference>
<comment type="caution">
    <text evidence="18">The sequence shown here is derived from an EMBL/GenBank/DDBJ whole genome shotgun (WGS) entry which is preliminary data.</text>
</comment>
<dbReference type="InterPro" id="IPR013519">
    <property type="entry name" value="Int_alpha_beta-p"/>
</dbReference>
<dbReference type="GO" id="GO:0007160">
    <property type="term" value="P:cell-matrix adhesion"/>
    <property type="evidence" value="ECO:0007669"/>
    <property type="project" value="TreeGrafter"/>
</dbReference>
<dbReference type="Pfam" id="PF00092">
    <property type="entry name" value="VWA"/>
    <property type="match status" value="1"/>
</dbReference>
<dbReference type="PROSITE" id="PS50234">
    <property type="entry name" value="VWFA"/>
    <property type="match status" value="1"/>
</dbReference>
<evidence type="ECO:0000256" key="3">
    <source>
        <dbReference type="ARBA" id="ARBA00022692"/>
    </source>
</evidence>
<accession>A0A9W7WYY9</accession>
<dbReference type="InterPro" id="IPR013517">
    <property type="entry name" value="FG-GAP"/>
</dbReference>
<dbReference type="Gene3D" id="2.60.40.1530">
    <property type="entry name" value="ntegrin, alpha v. Chain A, domain 4"/>
    <property type="match status" value="1"/>
</dbReference>
<evidence type="ECO:0000256" key="7">
    <source>
        <dbReference type="ARBA" id="ARBA00022837"/>
    </source>
</evidence>
<keyword evidence="14" id="KW-0325">Glycoprotein</keyword>
<evidence type="ECO:0000256" key="1">
    <source>
        <dbReference type="ARBA" id="ARBA00004479"/>
    </source>
</evidence>
<reference evidence="18" key="1">
    <citation type="submission" date="2021-02" db="EMBL/GenBank/DDBJ databases">
        <title>Comparative genomics reveals that relaxation of natural selection precedes convergent phenotypic evolution of cavefish.</title>
        <authorList>
            <person name="Peng Z."/>
        </authorList>
    </citation>
    <scope>NUCLEOTIDE SEQUENCE</scope>
    <source>
        <tissue evidence="18">Muscle</tissue>
    </source>
</reference>
<keyword evidence="7" id="KW-0106">Calcium</keyword>
<keyword evidence="5 16" id="KW-0732">Signal</keyword>
<evidence type="ECO:0000256" key="2">
    <source>
        <dbReference type="ARBA" id="ARBA00008054"/>
    </source>
</evidence>
<dbReference type="InterPro" id="IPR028994">
    <property type="entry name" value="Integrin_alpha_N"/>
</dbReference>
<dbReference type="InterPro" id="IPR032695">
    <property type="entry name" value="Integrin_dom_sf"/>
</dbReference>
<dbReference type="AlphaFoldDB" id="A0A9W7WYY9"/>
<dbReference type="GO" id="GO:0098609">
    <property type="term" value="P:cell-cell adhesion"/>
    <property type="evidence" value="ECO:0007669"/>
    <property type="project" value="TreeGrafter"/>
</dbReference>
<comment type="subcellular location">
    <subcellularLocation>
        <location evidence="1 16">Membrane</location>
        <topology evidence="1 16">Single-pass type I membrane protein</topology>
    </subcellularLocation>
</comment>
<protein>
    <submittedName>
        <fullName evidence="18">CD11-1</fullName>
    </submittedName>
</protein>
<evidence type="ECO:0000259" key="17">
    <source>
        <dbReference type="PROSITE" id="PS50234"/>
    </source>
</evidence>
<dbReference type="SMART" id="SM00191">
    <property type="entry name" value="Int_alpha"/>
    <property type="match status" value="5"/>
</dbReference>
<evidence type="ECO:0000256" key="4">
    <source>
        <dbReference type="ARBA" id="ARBA00022723"/>
    </source>
</evidence>
<evidence type="ECO:0000256" key="10">
    <source>
        <dbReference type="ARBA" id="ARBA00023037"/>
    </source>
</evidence>
<keyword evidence="8 16" id="KW-0130">Cell adhesion</keyword>
<dbReference type="InterPro" id="IPR036465">
    <property type="entry name" value="vWFA_dom_sf"/>
</dbReference>
<evidence type="ECO:0000256" key="11">
    <source>
        <dbReference type="ARBA" id="ARBA00023136"/>
    </source>
</evidence>
<gene>
    <name evidence="18" type="ORF">IRJ41_006287</name>
</gene>
<dbReference type="Gene3D" id="2.60.40.1460">
    <property type="entry name" value="Integrin domains. Chain A, domain 2"/>
    <property type="match status" value="1"/>
</dbReference>
<dbReference type="Pfam" id="PF20805">
    <property type="entry name" value="Integrin_A_Ig_2"/>
    <property type="match status" value="1"/>
</dbReference>
<comment type="similarity">
    <text evidence="2 16">Belongs to the integrin alpha chain family.</text>
</comment>
<evidence type="ECO:0000256" key="9">
    <source>
        <dbReference type="ARBA" id="ARBA00022989"/>
    </source>
</evidence>